<dbReference type="AlphaFoldDB" id="A3IIF7"/>
<gene>
    <name evidence="1" type="ORF">CY0110_17377</name>
</gene>
<evidence type="ECO:0000313" key="1">
    <source>
        <dbReference type="EMBL" id="EAZ93589.1"/>
    </source>
</evidence>
<name>A3IIF7_9CHRO</name>
<sequence>MAKESQIAWKIIENNIKSNIHCFS</sequence>
<proteinExistence type="predicted"/>
<accession>A3IIF7</accession>
<dbReference type="Proteomes" id="UP000003781">
    <property type="component" value="Unassembled WGS sequence"/>
</dbReference>
<comment type="caution">
    <text evidence="1">The sequence shown here is derived from an EMBL/GenBank/DDBJ whole genome shotgun (WGS) entry which is preliminary data.</text>
</comment>
<reference evidence="1 2" key="1">
    <citation type="submission" date="2007-03" db="EMBL/GenBank/DDBJ databases">
        <authorList>
            <person name="Stal L."/>
            <person name="Ferriera S."/>
            <person name="Johnson J."/>
            <person name="Kravitz S."/>
            <person name="Beeson K."/>
            <person name="Sutton G."/>
            <person name="Rogers Y.-H."/>
            <person name="Friedman R."/>
            <person name="Frazier M."/>
            <person name="Venter J.C."/>
        </authorList>
    </citation>
    <scope>NUCLEOTIDE SEQUENCE [LARGE SCALE GENOMIC DNA]</scope>
    <source>
        <strain evidence="1 2">CCY0110</strain>
    </source>
</reference>
<dbReference type="EMBL" id="AAXW01000002">
    <property type="protein sequence ID" value="EAZ93589.1"/>
    <property type="molecule type" value="Genomic_DNA"/>
</dbReference>
<organism evidence="1 2">
    <name type="scientific">Crocosphaera chwakensis CCY0110</name>
    <dbReference type="NCBI Taxonomy" id="391612"/>
    <lineage>
        <taxon>Bacteria</taxon>
        <taxon>Bacillati</taxon>
        <taxon>Cyanobacteriota</taxon>
        <taxon>Cyanophyceae</taxon>
        <taxon>Oscillatoriophycideae</taxon>
        <taxon>Chroococcales</taxon>
        <taxon>Aphanothecaceae</taxon>
        <taxon>Crocosphaera</taxon>
        <taxon>Crocosphaera chwakensis</taxon>
    </lineage>
</organism>
<protein>
    <submittedName>
        <fullName evidence="1">Uncharacterized protein</fullName>
    </submittedName>
</protein>
<evidence type="ECO:0000313" key="2">
    <source>
        <dbReference type="Proteomes" id="UP000003781"/>
    </source>
</evidence>
<keyword evidence="2" id="KW-1185">Reference proteome</keyword>